<dbReference type="AlphaFoldDB" id="A0AAV7P265"/>
<accession>A0AAV7P265</accession>
<protein>
    <submittedName>
        <fullName evidence="1">Uncharacterized protein</fullName>
    </submittedName>
</protein>
<dbReference type="EMBL" id="JANPWB010000012">
    <property type="protein sequence ID" value="KAJ1120934.1"/>
    <property type="molecule type" value="Genomic_DNA"/>
</dbReference>
<evidence type="ECO:0000313" key="1">
    <source>
        <dbReference type="EMBL" id="KAJ1120934.1"/>
    </source>
</evidence>
<proteinExistence type="predicted"/>
<keyword evidence="2" id="KW-1185">Reference proteome</keyword>
<evidence type="ECO:0000313" key="2">
    <source>
        <dbReference type="Proteomes" id="UP001066276"/>
    </source>
</evidence>
<gene>
    <name evidence="1" type="ORF">NDU88_009081</name>
</gene>
<sequence>MRASDAGVETRDGLRKLEARTVADGKDRSQGVNTQQEGSCFCSLLSMIRLQPYACAQGSSRVAKSRSFPAAACLTLSSAMGPPLARVQGFKALRYKVLQRCLLSEGSADGVRAGEAGRGPQSS</sequence>
<dbReference type="Proteomes" id="UP001066276">
    <property type="component" value="Chromosome 8"/>
</dbReference>
<name>A0AAV7P265_PLEWA</name>
<comment type="caution">
    <text evidence="1">The sequence shown here is derived from an EMBL/GenBank/DDBJ whole genome shotgun (WGS) entry which is preliminary data.</text>
</comment>
<organism evidence="1 2">
    <name type="scientific">Pleurodeles waltl</name>
    <name type="common">Iberian ribbed newt</name>
    <dbReference type="NCBI Taxonomy" id="8319"/>
    <lineage>
        <taxon>Eukaryota</taxon>
        <taxon>Metazoa</taxon>
        <taxon>Chordata</taxon>
        <taxon>Craniata</taxon>
        <taxon>Vertebrata</taxon>
        <taxon>Euteleostomi</taxon>
        <taxon>Amphibia</taxon>
        <taxon>Batrachia</taxon>
        <taxon>Caudata</taxon>
        <taxon>Salamandroidea</taxon>
        <taxon>Salamandridae</taxon>
        <taxon>Pleurodelinae</taxon>
        <taxon>Pleurodeles</taxon>
    </lineage>
</organism>
<reference evidence="1" key="1">
    <citation type="journal article" date="2022" name="bioRxiv">
        <title>Sequencing and chromosome-scale assembly of the giantPleurodeles waltlgenome.</title>
        <authorList>
            <person name="Brown T."/>
            <person name="Elewa A."/>
            <person name="Iarovenko S."/>
            <person name="Subramanian E."/>
            <person name="Araus A.J."/>
            <person name="Petzold A."/>
            <person name="Susuki M."/>
            <person name="Suzuki K.-i.T."/>
            <person name="Hayashi T."/>
            <person name="Toyoda A."/>
            <person name="Oliveira C."/>
            <person name="Osipova E."/>
            <person name="Leigh N.D."/>
            <person name="Simon A."/>
            <person name="Yun M.H."/>
        </authorList>
    </citation>
    <scope>NUCLEOTIDE SEQUENCE</scope>
    <source>
        <strain evidence="1">20211129_DDA</strain>
        <tissue evidence="1">Liver</tissue>
    </source>
</reference>